<dbReference type="EMBL" id="JAUSQZ010000001">
    <property type="protein sequence ID" value="MDP9830190.1"/>
    <property type="molecule type" value="Genomic_DNA"/>
</dbReference>
<dbReference type="Proteomes" id="UP001235712">
    <property type="component" value="Unassembled WGS sequence"/>
</dbReference>
<reference evidence="2 3" key="1">
    <citation type="submission" date="2023-07" db="EMBL/GenBank/DDBJ databases">
        <title>Sequencing the genomes of 1000 actinobacteria strains.</title>
        <authorList>
            <person name="Klenk H.-P."/>
        </authorList>
    </citation>
    <scope>NUCLEOTIDE SEQUENCE [LARGE SCALE GENOMIC DNA]</scope>
    <source>
        <strain evidence="2 3">DSM 44388</strain>
    </source>
</reference>
<accession>A0ABT9PDE8</accession>
<gene>
    <name evidence="2" type="ORF">J2S57_005939</name>
</gene>
<feature type="region of interest" description="Disordered" evidence="1">
    <location>
        <begin position="78"/>
        <end position="107"/>
    </location>
</feature>
<name>A0ABT9PDE8_9ACTN</name>
<dbReference type="RefSeq" id="WP_307249126.1">
    <property type="nucleotide sequence ID" value="NZ_JAUSQZ010000001.1"/>
</dbReference>
<protein>
    <submittedName>
        <fullName evidence="2">Uncharacterized protein</fullName>
    </submittedName>
</protein>
<comment type="caution">
    <text evidence="2">The sequence shown here is derived from an EMBL/GenBank/DDBJ whole genome shotgun (WGS) entry which is preliminary data.</text>
</comment>
<keyword evidence="3" id="KW-1185">Reference proteome</keyword>
<evidence type="ECO:0000256" key="1">
    <source>
        <dbReference type="SAM" id="MobiDB-lite"/>
    </source>
</evidence>
<evidence type="ECO:0000313" key="3">
    <source>
        <dbReference type="Proteomes" id="UP001235712"/>
    </source>
</evidence>
<organism evidence="2 3">
    <name type="scientific">Kineosporia succinea</name>
    <dbReference type="NCBI Taxonomy" id="84632"/>
    <lineage>
        <taxon>Bacteria</taxon>
        <taxon>Bacillati</taxon>
        <taxon>Actinomycetota</taxon>
        <taxon>Actinomycetes</taxon>
        <taxon>Kineosporiales</taxon>
        <taxon>Kineosporiaceae</taxon>
        <taxon>Kineosporia</taxon>
    </lineage>
</organism>
<sequence length="107" mass="11642">MPAVSTFWFGADDAFALVRGRAFLHNDDAAVGPHHLLRGLSHVPQVEAFDVTDDVPRQLVRQQDPETVSVRRFNGRRECLLPGQPQSPSAGSLGSVALRTAAEEPAR</sequence>
<evidence type="ECO:0000313" key="2">
    <source>
        <dbReference type="EMBL" id="MDP9830190.1"/>
    </source>
</evidence>
<proteinExistence type="predicted"/>